<proteinExistence type="predicted"/>
<dbReference type="Proteomes" id="UP000708208">
    <property type="component" value="Unassembled WGS sequence"/>
</dbReference>
<protein>
    <recommendedName>
        <fullName evidence="1">Tudor domain-containing protein</fullName>
    </recommendedName>
</protein>
<accession>A0A8J2K2A3</accession>
<name>A0A8J2K2A3_9HEXA</name>
<dbReference type="OrthoDB" id="9995375at2759"/>
<keyword evidence="3" id="KW-1185">Reference proteome</keyword>
<feature type="domain" description="Tudor" evidence="1">
    <location>
        <begin position="139"/>
        <end position="240"/>
    </location>
</feature>
<dbReference type="EMBL" id="CAJVCH010052671">
    <property type="protein sequence ID" value="CAG7718328.1"/>
    <property type="molecule type" value="Genomic_DNA"/>
</dbReference>
<dbReference type="Pfam" id="PF00567">
    <property type="entry name" value="TUDOR"/>
    <property type="match status" value="1"/>
</dbReference>
<organism evidence="2 3">
    <name type="scientific">Allacma fusca</name>
    <dbReference type="NCBI Taxonomy" id="39272"/>
    <lineage>
        <taxon>Eukaryota</taxon>
        <taxon>Metazoa</taxon>
        <taxon>Ecdysozoa</taxon>
        <taxon>Arthropoda</taxon>
        <taxon>Hexapoda</taxon>
        <taxon>Collembola</taxon>
        <taxon>Symphypleona</taxon>
        <taxon>Sminthuridae</taxon>
        <taxon>Allacma</taxon>
    </lineage>
</organism>
<dbReference type="AlphaFoldDB" id="A0A8J2K2A3"/>
<sequence>MDRELVQEATVGWNPFKESFISIKNLNCGDVEDTAQGVTHFKGTVCPHANSDGCCFKGTWCPYEHHIDQQLIRANPKMAVPEETLAVTCTYKLPLKKLILANAIFVGLVVNASSPEDFYIIPRTSVECLCKMRKGKLKEDPWKKLLKDVNGFYQKYDFKNATSYAVNQLVVVRLQSEGQRTQYWRAVITGAVMLEDDEVPFISCLLLDIGLSMKVKMTNISPMSKLFCSTPPLAYKCFVYGISPMFIRYSDVVLKTFRELVEGKQVLVCAKLPYYPEESGCGVIEPEPCQVEIRFYDAKSKRYVNIKDELIKTGRVLTWNAVLDRPNRWLNMTDGDVDVLLDTNYDGNSRRQREVVETECLHRFWRKIWSGVVANEIRTTSPSDSGISSRIEGSFQ</sequence>
<reference evidence="2" key="1">
    <citation type="submission" date="2021-06" db="EMBL/GenBank/DDBJ databases">
        <authorList>
            <person name="Hodson N. C."/>
            <person name="Mongue J. A."/>
            <person name="Jaron S. K."/>
        </authorList>
    </citation>
    <scope>NUCLEOTIDE SEQUENCE</scope>
</reference>
<gene>
    <name evidence="2" type="ORF">AFUS01_LOCUS7726</name>
</gene>
<evidence type="ECO:0000259" key="1">
    <source>
        <dbReference type="Pfam" id="PF00567"/>
    </source>
</evidence>
<evidence type="ECO:0000313" key="2">
    <source>
        <dbReference type="EMBL" id="CAG7718328.1"/>
    </source>
</evidence>
<evidence type="ECO:0000313" key="3">
    <source>
        <dbReference type="Proteomes" id="UP000708208"/>
    </source>
</evidence>
<comment type="caution">
    <text evidence="2">The sequence shown here is derived from an EMBL/GenBank/DDBJ whole genome shotgun (WGS) entry which is preliminary data.</text>
</comment>
<dbReference type="InterPro" id="IPR002999">
    <property type="entry name" value="Tudor"/>
</dbReference>